<accession>A0AAV1JDR8</accession>
<dbReference type="EMBL" id="CAVLEF010000008">
    <property type="protein sequence ID" value="CAK1546741.1"/>
    <property type="molecule type" value="Genomic_DNA"/>
</dbReference>
<evidence type="ECO:0000256" key="1">
    <source>
        <dbReference type="SAM" id="MobiDB-lite"/>
    </source>
</evidence>
<evidence type="ECO:0000313" key="3">
    <source>
        <dbReference type="Proteomes" id="UP001497472"/>
    </source>
</evidence>
<dbReference type="AlphaFoldDB" id="A0AAV1JDR8"/>
<organism evidence="2 3">
    <name type="scientific">Leptosia nina</name>
    <dbReference type="NCBI Taxonomy" id="320188"/>
    <lineage>
        <taxon>Eukaryota</taxon>
        <taxon>Metazoa</taxon>
        <taxon>Ecdysozoa</taxon>
        <taxon>Arthropoda</taxon>
        <taxon>Hexapoda</taxon>
        <taxon>Insecta</taxon>
        <taxon>Pterygota</taxon>
        <taxon>Neoptera</taxon>
        <taxon>Endopterygota</taxon>
        <taxon>Lepidoptera</taxon>
        <taxon>Glossata</taxon>
        <taxon>Ditrysia</taxon>
        <taxon>Papilionoidea</taxon>
        <taxon>Pieridae</taxon>
        <taxon>Pierinae</taxon>
        <taxon>Leptosia</taxon>
    </lineage>
</organism>
<proteinExistence type="predicted"/>
<protein>
    <submittedName>
        <fullName evidence="2">Uncharacterized protein</fullName>
    </submittedName>
</protein>
<reference evidence="2 3" key="1">
    <citation type="submission" date="2023-11" db="EMBL/GenBank/DDBJ databases">
        <authorList>
            <person name="Okamura Y."/>
        </authorList>
    </citation>
    <scope>NUCLEOTIDE SEQUENCE [LARGE SCALE GENOMIC DNA]</scope>
</reference>
<dbReference type="Proteomes" id="UP001497472">
    <property type="component" value="Unassembled WGS sequence"/>
</dbReference>
<comment type="caution">
    <text evidence="2">The sequence shown here is derived from an EMBL/GenBank/DDBJ whole genome shotgun (WGS) entry which is preliminary data.</text>
</comment>
<sequence>MEKRGRAAPRTRPTEESGRRKNEGDEKLERDGKVGEKRKISPPKPPPGRQPAATRALRTRTHAWRHAIYEP</sequence>
<gene>
    <name evidence="2" type="ORF">LNINA_LOCUS6272</name>
</gene>
<keyword evidence="3" id="KW-1185">Reference proteome</keyword>
<name>A0AAV1JDR8_9NEOP</name>
<evidence type="ECO:0000313" key="2">
    <source>
        <dbReference type="EMBL" id="CAK1546741.1"/>
    </source>
</evidence>
<feature type="region of interest" description="Disordered" evidence="1">
    <location>
        <begin position="1"/>
        <end position="71"/>
    </location>
</feature>
<feature type="compositionally biased region" description="Basic and acidic residues" evidence="1">
    <location>
        <begin position="12"/>
        <end position="39"/>
    </location>
</feature>